<protein>
    <recommendedName>
        <fullName evidence="2">GIY-YIG domain-containing protein</fullName>
    </recommendedName>
</protein>
<evidence type="ECO:0008006" key="2">
    <source>
        <dbReference type="Google" id="ProtNLM"/>
    </source>
</evidence>
<organism evidence="1">
    <name type="scientific">viral metagenome</name>
    <dbReference type="NCBI Taxonomy" id="1070528"/>
    <lineage>
        <taxon>unclassified sequences</taxon>
        <taxon>metagenomes</taxon>
        <taxon>organismal metagenomes</taxon>
    </lineage>
</organism>
<dbReference type="AlphaFoldDB" id="A0A6C0ICF5"/>
<name>A0A6C0ICF5_9ZZZZ</name>
<accession>A0A6C0ICF5</accession>
<reference evidence="1" key="1">
    <citation type="journal article" date="2020" name="Nature">
        <title>Giant virus diversity and host interactions through global metagenomics.</title>
        <authorList>
            <person name="Schulz F."/>
            <person name="Roux S."/>
            <person name="Paez-Espino D."/>
            <person name="Jungbluth S."/>
            <person name="Walsh D.A."/>
            <person name="Denef V.J."/>
            <person name="McMahon K.D."/>
            <person name="Konstantinidis K.T."/>
            <person name="Eloe-Fadrosh E.A."/>
            <person name="Kyrpides N.C."/>
            <person name="Woyke T."/>
        </authorList>
    </citation>
    <scope>NUCLEOTIDE SEQUENCE</scope>
    <source>
        <strain evidence="1">GVMAG-M-3300023184-62</strain>
    </source>
</reference>
<sequence>MPSIHLLRLTDDKYYVGRSTRSPYDYLIKHMHGGINEWTTRYIPLQVVSSVASTDYSDLDVAVIEYMLKYGIDNVRGGSYSALEIPELHYNLIQAEMWRINNLCGRCGGEEHEEIQCLDTHDVNGHEIIDDCDGDDNAVIEYDSDDSCFDSSEIDEGYDSYS</sequence>
<dbReference type="EMBL" id="MN740152">
    <property type="protein sequence ID" value="QHT90085.1"/>
    <property type="molecule type" value="Genomic_DNA"/>
</dbReference>
<proteinExistence type="predicted"/>
<evidence type="ECO:0000313" key="1">
    <source>
        <dbReference type="EMBL" id="QHT90085.1"/>
    </source>
</evidence>